<dbReference type="CDD" id="cd00118">
    <property type="entry name" value="LysM"/>
    <property type="match status" value="1"/>
</dbReference>
<feature type="domain" description="LysM" evidence="2">
    <location>
        <begin position="127"/>
        <end position="172"/>
    </location>
</feature>
<organism evidence="3">
    <name type="scientific">Treponema denticola H-22</name>
    <dbReference type="NCBI Taxonomy" id="999432"/>
    <lineage>
        <taxon>Bacteria</taxon>
        <taxon>Pseudomonadati</taxon>
        <taxon>Spirochaetota</taxon>
        <taxon>Spirochaetia</taxon>
        <taxon>Spirochaetales</taxon>
        <taxon>Treponemataceae</taxon>
        <taxon>Treponema</taxon>
    </lineage>
</organism>
<dbReference type="RefSeq" id="WP_002684512.1">
    <property type="nucleotide sequence ID" value="NZ_CM001795.1"/>
</dbReference>
<dbReference type="InterPro" id="IPR050570">
    <property type="entry name" value="Cell_wall_metabolism_enzyme"/>
</dbReference>
<protein>
    <recommendedName>
        <fullName evidence="2">LysM domain-containing protein</fullName>
    </recommendedName>
</protein>
<dbReference type="Pfam" id="PF01551">
    <property type="entry name" value="Peptidase_M23"/>
    <property type="match status" value="1"/>
</dbReference>
<keyword evidence="1" id="KW-0472">Membrane</keyword>
<keyword evidence="1" id="KW-0812">Transmembrane</keyword>
<dbReference type="InterPro" id="IPR036779">
    <property type="entry name" value="LysM_dom_sf"/>
</dbReference>
<dbReference type="AlphaFoldDB" id="A0A0E2E590"/>
<feature type="domain" description="LysM" evidence="2">
    <location>
        <begin position="178"/>
        <end position="221"/>
    </location>
</feature>
<name>A0A0E2E590_TREDN</name>
<evidence type="ECO:0000313" key="3">
    <source>
        <dbReference type="EMBL" id="EMB33043.1"/>
    </source>
</evidence>
<dbReference type="GO" id="GO:0004222">
    <property type="term" value="F:metalloendopeptidase activity"/>
    <property type="evidence" value="ECO:0007669"/>
    <property type="project" value="TreeGrafter"/>
</dbReference>
<dbReference type="Proteomes" id="UP000011705">
    <property type="component" value="Chromosome"/>
</dbReference>
<reference evidence="3" key="1">
    <citation type="submission" date="2012-01" db="EMBL/GenBank/DDBJ databases">
        <title>The Genome Sequence of Treponema denticola H-22.</title>
        <authorList>
            <consortium name="The Broad Institute Genome Sequencing Platform"/>
            <person name="Earl A."/>
            <person name="Ward D."/>
            <person name="Feldgarden M."/>
            <person name="Gevers D."/>
            <person name="Blanton J.M."/>
            <person name="Fenno C.J."/>
            <person name="Baranova O.V."/>
            <person name="Mathney J."/>
            <person name="Dewhirst F.E."/>
            <person name="Izard J."/>
            <person name="Young S.K."/>
            <person name="Zeng Q."/>
            <person name="Gargeya S."/>
            <person name="Fitzgerald M."/>
            <person name="Haas B."/>
            <person name="Abouelleil A."/>
            <person name="Alvarado L."/>
            <person name="Arachchi H.M."/>
            <person name="Berlin A."/>
            <person name="Chapman S.B."/>
            <person name="Gearin G."/>
            <person name="Goldberg J."/>
            <person name="Griggs A."/>
            <person name="Gujja S."/>
            <person name="Hansen M."/>
            <person name="Heiman D."/>
            <person name="Howarth C."/>
            <person name="Larimer J."/>
            <person name="Lui A."/>
            <person name="MacDonald P.J.P."/>
            <person name="McCowen C."/>
            <person name="Montmayeur A."/>
            <person name="Murphy C."/>
            <person name="Neiman D."/>
            <person name="Pearson M."/>
            <person name="Priest M."/>
            <person name="Roberts A."/>
            <person name="Saif S."/>
            <person name="Shea T."/>
            <person name="Sisk P."/>
            <person name="Stolte C."/>
            <person name="Sykes S."/>
            <person name="Wortman J."/>
            <person name="Nusbaum C."/>
            <person name="Birren B."/>
        </authorList>
    </citation>
    <scope>NUCLEOTIDE SEQUENCE [LARGE SCALE GENOMIC DNA]</scope>
    <source>
        <strain evidence="3">H-22</strain>
    </source>
</reference>
<dbReference type="EMBL" id="AGDV01000012">
    <property type="protein sequence ID" value="EMB33043.1"/>
    <property type="molecule type" value="Genomic_DNA"/>
</dbReference>
<dbReference type="Gene3D" id="2.70.70.10">
    <property type="entry name" value="Glucose Permease (Domain IIA)"/>
    <property type="match status" value="1"/>
</dbReference>
<dbReference type="CDD" id="cd12797">
    <property type="entry name" value="M23_peptidase"/>
    <property type="match status" value="1"/>
</dbReference>
<dbReference type="InterPro" id="IPR018392">
    <property type="entry name" value="LysM"/>
</dbReference>
<dbReference type="SMART" id="SM00257">
    <property type="entry name" value="LysM"/>
    <property type="match status" value="2"/>
</dbReference>
<proteinExistence type="predicted"/>
<comment type="caution">
    <text evidence="3">The sequence shown here is derived from an EMBL/GenBank/DDBJ whole genome shotgun (WGS) entry which is preliminary data.</text>
</comment>
<feature type="transmembrane region" description="Helical" evidence="1">
    <location>
        <begin position="40"/>
        <end position="60"/>
    </location>
</feature>
<dbReference type="PATRIC" id="fig|999432.5.peg.1459"/>
<dbReference type="InterPro" id="IPR011055">
    <property type="entry name" value="Dup_hybrid_motif"/>
</dbReference>
<dbReference type="SUPFAM" id="SSF51261">
    <property type="entry name" value="Duplicated hybrid motif"/>
    <property type="match status" value="1"/>
</dbReference>
<dbReference type="PANTHER" id="PTHR21666">
    <property type="entry name" value="PEPTIDASE-RELATED"/>
    <property type="match status" value="1"/>
</dbReference>
<accession>A0A0E2E590</accession>
<dbReference type="PANTHER" id="PTHR21666:SF270">
    <property type="entry name" value="MUREIN HYDROLASE ACTIVATOR ENVC"/>
    <property type="match status" value="1"/>
</dbReference>
<evidence type="ECO:0000256" key="1">
    <source>
        <dbReference type="SAM" id="Phobius"/>
    </source>
</evidence>
<keyword evidence="1" id="KW-1133">Transmembrane helix</keyword>
<dbReference type="Pfam" id="PF01476">
    <property type="entry name" value="LysM"/>
    <property type="match status" value="2"/>
</dbReference>
<evidence type="ECO:0000259" key="2">
    <source>
        <dbReference type="PROSITE" id="PS51782"/>
    </source>
</evidence>
<gene>
    <name evidence="3" type="ORF">HMPREF9726_01404</name>
</gene>
<dbReference type="HOGENOM" id="CLU_029425_7_2_12"/>
<sequence length="363" mass="39770">MDIITYSDAVHHNNRSYHNNRYRKPNTVKKSRLSSRDESLIVFGLLAMLTAGFLFFYFPILKLNWGLSSIRSISFWEDPSSINAMRQYTMPSSEIVKEDGLPYSETAEGSSFSPADVPDFITAVDFEEYMVSKGDTVSGIIQKFGLKNLGTLLSVNGISSAKKLRIGQKLIIPSIDGLIYTAVKGDSLSSIAGKFNLSINAILDANDLENQTVSIGQKLFIPGATMSSFELKKALGELFIYPVIGRLTSPFGYRRDPFTGRKSFHTGIDIASPIGTPIKLTLDGTVSYTGYSAVYGNYVIVTHSGGYQSMYGHMNSIKVRRGQILNQGGIIGTVGNTGRSTGPHVHFSVYKDGKLINPLTVLK</sequence>
<dbReference type="Gene3D" id="3.10.350.10">
    <property type="entry name" value="LysM domain"/>
    <property type="match status" value="2"/>
</dbReference>
<dbReference type="InterPro" id="IPR016047">
    <property type="entry name" value="M23ase_b-sheet_dom"/>
</dbReference>
<dbReference type="PROSITE" id="PS51782">
    <property type="entry name" value="LYSM"/>
    <property type="match status" value="2"/>
</dbReference>
<dbReference type="SUPFAM" id="SSF54106">
    <property type="entry name" value="LysM domain"/>
    <property type="match status" value="2"/>
</dbReference>